<evidence type="ECO:0000313" key="1">
    <source>
        <dbReference type="EMBL" id="MCO1658898.1"/>
    </source>
</evidence>
<protein>
    <recommendedName>
        <fullName evidence="3">DUF305 family protein family protein</fullName>
    </recommendedName>
</protein>
<evidence type="ECO:0008006" key="3">
    <source>
        <dbReference type="Google" id="ProtNLM"/>
    </source>
</evidence>
<dbReference type="RefSeq" id="WP_252443345.1">
    <property type="nucleotide sequence ID" value="NZ_JAGSOV010000060.1"/>
</dbReference>
<dbReference type="Proteomes" id="UP001165283">
    <property type="component" value="Unassembled WGS sequence"/>
</dbReference>
<comment type="caution">
    <text evidence="1">The sequence shown here is derived from an EMBL/GenBank/DDBJ whole genome shotgun (WGS) entry which is preliminary data.</text>
</comment>
<accession>A0ABT1A7B6</accession>
<sequence>MSSPRGPVSAAYLDRLGARLACAYATDITATRDALGRARAGDTEPMSQHWFIAEAAPDAPAADQTRLLNQYLGAVEHLASADGYHPHDDALTGGPAAARDQARAAAVHRQLDGADPNAGAAQHSCGARLDDVLGATDPIDVARTSVVAAEQATAQLDQLLRLAVDEGAGTTDDDTDGGSR</sequence>
<name>A0ABT1A7B6_9PSEU</name>
<keyword evidence="2" id="KW-1185">Reference proteome</keyword>
<proteinExistence type="predicted"/>
<dbReference type="EMBL" id="JAGSOV010000060">
    <property type="protein sequence ID" value="MCO1658898.1"/>
    <property type="molecule type" value="Genomic_DNA"/>
</dbReference>
<gene>
    <name evidence="1" type="ORF">KDL28_27895</name>
</gene>
<organism evidence="1 2">
    <name type="scientific">Pseudonocardia humida</name>
    <dbReference type="NCBI Taxonomy" id="2800819"/>
    <lineage>
        <taxon>Bacteria</taxon>
        <taxon>Bacillati</taxon>
        <taxon>Actinomycetota</taxon>
        <taxon>Actinomycetes</taxon>
        <taxon>Pseudonocardiales</taxon>
        <taxon>Pseudonocardiaceae</taxon>
        <taxon>Pseudonocardia</taxon>
    </lineage>
</organism>
<reference evidence="1" key="1">
    <citation type="submission" date="2021-04" db="EMBL/GenBank/DDBJ databases">
        <title>Pseudonocardia sp. nov., isolated from sandy soil of mangrove forest.</title>
        <authorList>
            <person name="Zan Z."/>
            <person name="Huang R."/>
            <person name="Liu W."/>
        </authorList>
    </citation>
    <scope>NUCLEOTIDE SEQUENCE</scope>
    <source>
        <strain evidence="1">S2-4</strain>
    </source>
</reference>
<evidence type="ECO:0000313" key="2">
    <source>
        <dbReference type="Proteomes" id="UP001165283"/>
    </source>
</evidence>